<comment type="caution">
    <text evidence="2">The sequence shown here is derived from an EMBL/GenBank/DDBJ whole genome shotgun (WGS) entry which is preliminary data.</text>
</comment>
<reference evidence="2" key="1">
    <citation type="submission" date="2014-02" db="EMBL/GenBank/DDBJ databases">
        <title>Expanding our view of genomic diversity in Candidatus Accumulibacter clades.</title>
        <authorList>
            <person name="Skennerton C.T."/>
            <person name="Barr J.J."/>
            <person name="Slater F.R."/>
            <person name="Bond P.L."/>
            <person name="Tyson G.W."/>
        </authorList>
    </citation>
    <scope>NUCLEOTIDE SEQUENCE [LARGE SCALE GENOMIC DNA]</scope>
</reference>
<keyword evidence="1" id="KW-0472">Membrane</keyword>
<keyword evidence="1" id="KW-0812">Transmembrane</keyword>
<dbReference type="PATRIC" id="fig|1454001.3.peg.2726"/>
<organism evidence="2 3">
    <name type="scientific">Candidatus Accumulibacter adjunctus</name>
    <dbReference type="NCBI Taxonomy" id="1454001"/>
    <lineage>
        <taxon>Bacteria</taxon>
        <taxon>Pseudomonadati</taxon>
        <taxon>Pseudomonadota</taxon>
        <taxon>Betaproteobacteria</taxon>
        <taxon>Candidatus Accumulibacter</taxon>
    </lineage>
</organism>
<dbReference type="EMBL" id="JFAX01000016">
    <property type="protein sequence ID" value="EXI66322.1"/>
    <property type="molecule type" value="Genomic_DNA"/>
</dbReference>
<keyword evidence="3" id="KW-1185">Reference proteome</keyword>
<protein>
    <recommendedName>
        <fullName evidence="4">DUF4337 domain-containing protein</fullName>
    </recommendedName>
</protein>
<dbReference type="Proteomes" id="UP000020218">
    <property type="component" value="Unassembled WGS sequence"/>
</dbReference>
<feature type="transmembrane region" description="Helical" evidence="1">
    <location>
        <begin position="179"/>
        <end position="200"/>
    </location>
</feature>
<evidence type="ECO:0008006" key="4">
    <source>
        <dbReference type="Google" id="ProtNLM"/>
    </source>
</evidence>
<accession>A0A011NNU0</accession>
<keyword evidence="1" id="KW-1133">Transmembrane helix</keyword>
<dbReference type="InterPro" id="IPR025570">
    <property type="entry name" value="DUF4337"/>
</dbReference>
<evidence type="ECO:0000313" key="2">
    <source>
        <dbReference type="EMBL" id="EXI66322.1"/>
    </source>
</evidence>
<proteinExistence type="predicted"/>
<evidence type="ECO:0000313" key="3">
    <source>
        <dbReference type="Proteomes" id="UP000020218"/>
    </source>
</evidence>
<dbReference type="STRING" id="1454001.AW08_02678"/>
<dbReference type="AlphaFoldDB" id="A0A011NNU0"/>
<dbReference type="Pfam" id="PF14235">
    <property type="entry name" value="DUF4337"/>
    <property type="match status" value="1"/>
</dbReference>
<evidence type="ECO:0000256" key="1">
    <source>
        <dbReference type="SAM" id="Phobius"/>
    </source>
</evidence>
<gene>
    <name evidence="2" type="ORF">AW08_02678</name>
</gene>
<feature type="transmembrane region" description="Helical" evidence="1">
    <location>
        <begin position="154"/>
        <end position="172"/>
    </location>
</feature>
<sequence>MSDESEKSNTFEVLCGLTLAVLAAVLAINDLGAGKYGDDEIIAHNQKANAFDWFQAKGIKQSLVEGQRDMLRILIESRVIPPESEARMGTLMATLDNDIARYKKERKEILLGSAAVGQENWVLEEDGKLGAVKGAREWEAEAKMLGAAGDTFDIATFFLQVCLVMGAVSLILKGKRMRNIFYGLMVVLGGTGAVFSVMAYTQAGAFG</sequence>
<name>A0A011NNU0_9PROT</name>